<dbReference type="GO" id="GO:0006817">
    <property type="term" value="P:phosphate ion transport"/>
    <property type="evidence" value="ECO:0007669"/>
    <property type="project" value="TreeGrafter"/>
</dbReference>
<accession>A0A4S4DMP9</accession>
<keyword evidence="3 5" id="KW-1133">Transmembrane helix</keyword>
<dbReference type="Proteomes" id="UP000306102">
    <property type="component" value="Unassembled WGS sequence"/>
</dbReference>
<keyword evidence="8" id="KW-1185">Reference proteome</keyword>
<comment type="subcellular location">
    <subcellularLocation>
        <location evidence="1">Membrane</location>
        <topology evidence="1">Multi-pass membrane protein</topology>
    </subcellularLocation>
</comment>
<feature type="transmembrane region" description="Helical" evidence="5">
    <location>
        <begin position="107"/>
        <end position="130"/>
    </location>
</feature>
<keyword evidence="2 5" id="KW-0812">Transmembrane</keyword>
<dbReference type="GO" id="GO:0005886">
    <property type="term" value="C:plasma membrane"/>
    <property type="evidence" value="ECO:0007669"/>
    <property type="project" value="TreeGrafter"/>
</dbReference>
<dbReference type="PANTHER" id="PTHR10783">
    <property type="entry name" value="XENOTROPIC AND POLYTROPIC RETROVIRUS RECEPTOR 1-RELATED"/>
    <property type="match status" value="1"/>
</dbReference>
<reference evidence="7 8" key="1">
    <citation type="journal article" date="2018" name="Proc. Natl. Acad. Sci. U.S.A.">
        <title>Draft genome sequence of Camellia sinensis var. sinensis provides insights into the evolution of the tea genome and tea quality.</title>
        <authorList>
            <person name="Wei C."/>
            <person name="Yang H."/>
            <person name="Wang S."/>
            <person name="Zhao J."/>
            <person name="Liu C."/>
            <person name="Gao L."/>
            <person name="Xia E."/>
            <person name="Lu Y."/>
            <person name="Tai Y."/>
            <person name="She G."/>
            <person name="Sun J."/>
            <person name="Cao H."/>
            <person name="Tong W."/>
            <person name="Gao Q."/>
            <person name="Li Y."/>
            <person name="Deng W."/>
            <person name="Jiang X."/>
            <person name="Wang W."/>
            <person name="Chen Q."/>
            <person name="Zhang S."/>
            <person name="Li H."/>
            <person name="Wu J."/>
            <person name="Wang P."/>
            <person name="Li P."/>
            <person name="Shi C."/>
            <person name="Zheng F."/>
            <person name="Jian J."/>
            <person name="Huang B."/>
            <person name="Shan D."/>
            <person name="Shi M."/>
            <person name="Fang C."/>
            <person name="Yue Y."/>
            <person name="Li F."/>
            <person name="Li D."/>
            <person name="Wei S."/>
            <person name="Han B."/>
            <person name="Jiang C."/>
            <person name="Yin Y."/>
            <person name="Xia T."/>
            <person name="Zhang Z."/>
            <person name="Bennetzen J.L."/>
            <person name="Zhao S."/>
            <person name="Wan X."/>
        </authorList>
    </citation>
    <scope>NUCLEOTIDE SEQUENCE [LARGE SCALE GENOMIC DNA]</scope>
    <source>
        <strain evidence="8">cv. Shuchazao</strain>
        <tissue evidence="7">Leaf</tissue>
    </source>
</reference>
<feature type="transmembrane region" description="Helical" evidence="5">
    <location>
        <begin position="190"/>
        <end position="211"/>
    </location>
</feature>
<evidence type="ECO:0000256" key="5">
    <source>
        <dbReference type="SAM" id="Phobius"/>
    </source>
</evidence>
<proteinExistence type="predicted"/>
<evidence type="ECO:0000313" key="7">
    <source>
        <dbReference type="EMBL" id="THG04268.1"/>
    </source>
</evidence>
<dbReference type="GO" id="GO:0000822">
    <property type="term" value="F:inositol hexakisphosphate binding"/>
    <property type="evidence" value="ECO:0007669"/>
    <property type="project" value="TreeGrafter"/>
</dbReference>
<dbReference type="EMBL" id="SDRB02010796">
    <property type="protein sequence ID" value="THG04268.1"/>
    <property type="molecule type" value="Genomic_DNA"/>
</dbReference>
<dbReference type="GO" id="GO:0005802">
    <property type="term" value="C:trans-Golgi network"/>
    <property type="evidence" value="ECO:0007669"/>
    <property type="project" value="TreeGrafter"/>
</dbReference>
<protein>
    <recommendedName>
        <fullName evidence="6">EXS domain-containing protein</fullName>
    </recommendedName>
</protein>
<gene>
    <name evidence="7" type="ORF">TEA_030075</name>
</gene>
<evidence type="ECO:0000259" key="6">
    <source>
        <dbReference type="Pfam" id="PF03124"/>
    </source>
</evidence>
<keyword evidence="4 5" id="KW-0472">Membrane</keyword>
<organism evidence="7 8">
    <name type="scientific">Camellia sinensis var. sinensis</name>
    <name type="common">China tea</name>
    <dbReference type="NCBI Taxonomy" id="542762"/>
    <lineage>
        <taxon>Eukaryota</taxon>
        <taxon>Viridiplantae</taxon>
        <taxon>Streptophyta</taxon>
        <taxon>Embryophyta</taxon>
        <taxon>Tracheophyta</taxon>
        <taxon>Spermatophyta</taxon>
        <taxon>Magnoliopsida</taxon>
        <taxon>eudicotyledons</taxon>
        <taxon>Gunneridae</taxon>
        <taxon>Pentapetalae</taxon>
        <taxon>asterids</taxon>
        <taxon>Ericales</taxon>
        <taxon>Theaceae</taxon>
        <taxon>Camellia</taxon>
    </lineage>
</organism>
<feature type="transmembrane region" description="Helical" evidence="5">
    <location>
        <begin position="150"/>
        <end position="169"/>
    </location>
</feature>
<dbReference type="AlphaFoldDB" id="A0A4S4DMP9"/>
<dbReference type="STRING" id="542762.A0A4S4DMP9"/>
<evidence type="ECO:0000313" key="8">
    <source>
        <dbReference type="Proteomes" id="UP000306102"/>
    </source>
</evidence>
<dbReference type="Pfam" id="PF03124">
    <property type="entry name" value="EXS"/>
    <property type="match status" value="1"/>
</dbReference>
<dbReference type="GO" id="GO:0016036">
    <property type="term" value="P:cellular response to phosphate starvation"/>
    <property type="evidence" value="ECO:0007669"/>
    <property type="project" value="TreeGrafter"/>
</dbReference>
<name>A0A4S4DMP9_CAMSN</name>
<comment type="caution">
    <text evidence="7">The sequence shown here is derived from an EMBL/GenBank/DDBJ whole genome shotgun (WGS) entry which is preliminary data.</text>
</comment>
<evidence type="ECO:0000256" key="2">
    <source>
        <dbReference type="ARBA" id="ARBA00022692"/>
    </source>
</evidence>
<dbReference type="InterPro" id="IPR004342">
    <property type="entry name" value="EXS_C"/>
</dbReference>
<feature type="domain" description="EXS" evidence="6">
    <location>
        <begin position="147"/>
        <end position="211"/>
    </location>
</feature>
<evidence type="ECO:0000256" key="3">
    <source>
        <dbReference type="ARBA" id="ARBA00022989"/>
    </source>
</evidence>
<dbReference type="PANTHER" id="PTHR10783:SF4">
    <property type="entry name" value="PHOSPHATE TRANSPORTER PHO1 HOMOLOG 3"/>
    <property type="match status" value="1"/>
</dbReference>
<sequence>MNKEDEDQLLICRKKNYVKTKKTEIKKKKTKKKMKNTHQRASSCCVAVAGGLRSEEILLKKPAPFLFVVNKLRDMVEATFIKHFLNSNRSKEMNNLRPKVKRERHRITFFLGFLFGCSMALLIALILVIHIRNIINQKGYDQYMDTLFPFYSLFGFITLHMHMYTRNIYYWRRYRVNYSFIFAFKEGAEMGYIEVFLLSFGVALLALAFFACKPRHGNKP</sequence>
<evidence type="ECO:0000256" key="4">
    <source>
        <dbReference type="ARBA" id="ARBA00023136"/>
    </source>
</evidence>
<evidence type="ECO:0000256" key="1">
    <source>
        <dbReference type="ARBA" id="ARBA00004141"/>
    </source>
</evidence>